<feature type="signal peptide" evidence="12">
    <location>
        <begin position="1"/>
        <end position="25"/>
    </location>
</feature>
<evidence type="ECO:0000313" key="14">
    <source>
        <dbReference type="EMBL" id="KAI3932581.1"/>
    </source>
</evidence>
<dbReference type="Proteomes" id="UP001202328">
    <property type="component" value="Unassembled WGS sequence"/>
</dbReference>
<evidence type="ECO:0000256" key="5">
    <source>
        <dbReference type="ARBA" id="ARBA00022729"/>
    </source>
</evidence>
<accession>A0AAD4T269</accession>
<proteinExistence type="inferred from homology"/>
<keyword evidence="5 12" id="KW-0732">Signal</keyword>
<gene>
    <name evidence="14" type="ORF">MKW98_012552</name>
</gene>
<feature type="compositionally biased region" description="Low complexity" evidence="11">
    <location>
        <begin position="207"/>
        <end position="253"/>
    </location>
</feature>
<evidence type="ECO:0000259" key="13">
    <source>
        <dbReference type="Pfam" id="PF02469"/>
    </source>
</evidence>
<dbReference type="GO" id="GO:0098552">
    <property type="term" value="C:side of membrane"/>
    <property type="evidence" value="ECO:0007669"/>
    <property type="project" value="UniProtKB-KW"/>
</dbReference>
<dbReference type="InterPro" id="IPR033254">
    <property type="entry name" value="Plant_FLA"/>
</dbReference>
<organism evidence="14 15">
    <name type="scientific">Papaver atlanticum</name>
    <dbReference type="NCBI Taxonomy" id="357466"/>
    <lineage>
        <taxon>Eukaryota</taxon>
        <taxon>Viridiplantae</taxon>
        <taxon>Streptophyta</taxon>
        <taxon>Embryophyta</taxon>
        <taxon>Tracheophyta</taxon>
        <taxon>Spermatophyta</taxon>
        <taxon>Magnoliopsida</taxon>
        <taxon>Ranunculales</taxon>
        <taxon>Papaveraceae</taxon>
        <taxon>Papaveroideae</taxon>
        <taxon>Papaver</taxon>
    </lineage>
</organism>
<dbReference type="Gene3D" id="2.30.180.10">
    <property type="entry name" value="FAS1 domain"/>
    <property type="match status" value="1"/>
</dbReference>
<evidence type="ECO:0000256" key="11">
    <source>
        <dbReference type="SAM" id="MobiDB-lite"/>
    </source>
</evidence>
<protein>
    <recommendedName>
        <fullName evidence="13">FAS1 domain-containing protein</fullName>
    </recommendedName>
</protein>
<evidence type="ECO:0000256" key="2">
    <source>
        <dbReference type="ARBA" id="ARBA00007843"/>
    </source>
</evidence>
<evidence type="ECO:0000256" key="1">
    <source>
        <dbReference type="ARBA" id="ARBA00004609"/>
    </source>
</evidence>
<evidence type="ECO:0000256" key="3">
    <source>
        <dbReference type="ARBA" id="ARBA00022475"/>
    </source>
</evidence>
<evidence type="ECO:0000256" key="6">
    <source>
        <dbReference type="ARBA" id="ARBA00022974"/>
    </source>
</evidence>
<feature type="chain" id="PRO_5042089561" description="FAS1 domain-containing protein" evidence="12">
    <location>
        <begin position="26"/>
        <end position="286"/>
    </location>
</feature>
<comment type="function">
    <text evidence="10">May be a cell surface adhesion protein.</text>
</comment>
<keyword evidence="3" id="KW-1003">Cell membrane</keyword>
<comment type="similarity">
    <text evidence="2">Belongs to the fasciclin-like AGP family.</text>
</comment>
<keyword evidence="9" id="KW-0449">Lipoprotein</keyword>
<evidence type="ECO:0000256" key="4">
    <source>
        <dbReference type="ARBA" id="ARBA00022622"/>
    </source>
</evidence>
<comment type="subcellular location">
    <subcellularLocation>
        <location evidence="1">Cell membrane</location>
        <topology evidence="1">Lipid-anchor</topology>
        <topology evidence="1">GPI-anchor</topology>
    </subcellularLocation>
</comment>
<evidence type="ECO:0000256" key="12">
    <source>
        <dbReference type="SAM" id="SignalP"/>
    </source>
</evidence>
<dbReference type="FunFam" id="2.30.180.10:FF:000015">
    <property type="entry name" value="Fasciclin-like arabinogalactan protein 3"/>
    <property type="match status" value="1"/>
</dbReference>
<evidence type="ECO:0000256" key="9">
    <source>
        <dbReference type="ARBA" id="ARBA00023288"/>
    </source>
</evidence>
<dbReference type="SUPFAM" id="SSF82153">
    <property type="entry name" value="FAS1 domain"/>
    <property type="match status" value="1"/>
</dbReference>
<name>A0AAD4T269_9MAGN</name>
<evidence type="ECO:0000256" key="10">
    <source>
        <dbReference type="ARBA" id="ARBA00024686"/>
    </source>
</evidence>
<evidence type="ECO:0000256" key="7">
    <source>
        <dbReference type="ARBA" id="ARBA00023136"/>
    </source>
</evidence>
<comment type="caution">
    <text evidence="14">The sequence shown here is derived from an EMBL/GenBank/DDBJ whole genome shotgun (WGS) entry which is preliminary data.</text>
</comment>
<feature type="compositionally biased region" description="Pro residues" evidence="11">
    <location>
        <begin position="181"/>
        <end position="195"/>
    </location>
</feature>
<feature type="region of interest" description="Disordered" evidence="11">
    <location>
        <begin position="176"/>
        <end position="269"/>
    </location>
</feature>
<sequence>MDSQSAPRSLLCISLILLYVSSAQAFNITKLLAFYDPTYSTFNSYLTQANLASDINRRQTITVLAVPNSAMKSLEGKSKDVIKDVMSLHVILDYFDDQKIHKLSRETALLTTLFQSSGVADGQQGFLNVTVLSSGEVAFGSAVKGAQLNAQLVKSVAAQPYNISVLEVSSLIIPQGIDNSPPSPPPPPSAAPAPSPTKSKKAPTPAPAKAPKSSKSPAPAPAADSPAADVPSPADAPAEAPATGPVADAPAADKPADDKPKSAGTRAGASLVLGGAFLVIVGFLSS</sequence>
<dbReference type="InterPro" id="IPR000782">
    <property type="entry name" value="FAS1_domain"/>
</dbReference>
<keyword evidence="7" id="KW-0472">Membrane</keyword>
<keyword evidence="8" id="KW-0325">Glycoprotein</keyword>
<dbReference type="InterPro" id="IPR036378">
    <property type="entry name" value="FAS1_dom_sf"/>
</dbReference>
<dbReference type="AlphaFoldDB" id="A0AAD4T269"/>
<keyword evidence="4" id="KW-0336">GPI-anchor</keyword>
<dbReference type="GO" id="GO:0005886">
    <property type="term" value="C:plasma membrane"/>
    <property type="evidence" value="ECO:0007669"/>
    <property type="project" value="UniProtKB-SubCell"/>
</dbReference>
<keyword evidence="6" id="KW-0654">Proteoglycan</keyword>
<dbReference type="PANTHER" id="PTHR32382">
    <property type="entry name" value="FASCICLIN-LIKE ARABINOGALACTAN PROTEIN"/>
    <property type="match status" value="1"/>
</dbReference>
<keyword evidence="15" id="KW-1185">Reference proteome</keyword>
<reference evidence="14" key="1">
    <citation type="submission" date="2022-04" db="EMBL/GenBank/DDBJ databases">
        <title>A functionally conserved STORR gene fusion in Papaver species that diverged 16.8 million years ago.</title>
        <authorList>
            <person name="Catania T."/>
        </authorList>
    </citation>
    <scope>NUCLEOTIDE SEQUENCE</scope>
    <source>
        <strain evidence="14">S-188037</strain>
    </source>
</reference>
<evidence type="ECO:0000313" key="15">
    <source>
        <dbReference type="Proteomes" id="UP001202328"/>
    </source>
</evidence>
<dbReference type="EMBL" id="JAJJMB010006998">
    <property type="protein sequence ID" value="KAI3932581.1"/>
    <property type="molecule type" value="Genomic_DNA"/>
</dbReference>
<feature type="domain" description="FAS1" evidence="13">
    <location>
        <begin position="38"/>
        <end position="108"/>
    </location>
</feature>
<dbReference type="PANTHER" id="PTHR32382:SF6">
    <property type="entry name" value="FASCICLIN-LIKE ARABINOGALACTAN PROTEIN 14"/>
    <property type="match status" value="1"/>
</dbReference>
<evidence type="ECO:0000256" key="8">
    <source>
        <dbReference type="ARBA" id="ARBA00023180"/>
    </source>
</evidence>
<dbReference type="Pfam" id="PF02469">
    <property type="entry name" value="Fasciclin"/>
    <property type="match status" value="1"/>
</dbReference>